<comment type="caution">
    <text evidence="1">The sequence shown here is derived from an EMBL/GenBank/DDBJ whole genome shotgun (WGS) entry which is preliminary data.</text>
</comment>
<sequence>MTATKTPRAFVPDPAHRALEAELLARLGTFAAPVTLAEVFDGLVPAWAEPALDRLLVAGHARELADGRVKAVGT</sequence>
<accession>A0ABS5BP43</accession>
<dbReference type="EMBL" id="JAGKQQ010000001">
    <property type="protein sequence ID" value="MBP3955499.1"/>
    <property type="molecule type" value="Genomic_DNA"/>
</dbReference>
<keyword evidence="2" id="KW-1185">Reference proteome</keyword>
<dbReference type="RefSeq" id="WP_210653576.1">
    <property type="nucleotide sequence ID" value="NZ_JAGKQQ010000001.1"/>
</dbReference>
<reference evidence="1 2" key="1">
    <citation type="submission" date="2021-04" db="EMBL/GenBank/DDBJ databases">
        <authorList>
            <person name="Ivanova A."/>
        </authorList>
    </citation>
    <scope>NUCLEOTIDE SEQUENCE [LARGE SCALE GENOMIC DNA]</scope>
    <source>
        <strain evidence="1 2">G18</strain>
    </source>
</reference>
<name>A0ABS5BP43_9BACT</name>
<organism evidence="1 2">
    <name type="scientific">Gemmata palustris</name>
    <dbReference type="NCBI Taxonomy" id="2822762"/>
    <lineage>
        <taxon>Bacteria</taxon>
        <taxon>Pseudomonadati</taxon>
        <taxon>Planctomycetota</taxon>
        <taxon>Planctomycetia</taxon>
        <taxon>Gemmatales</taxon>
        <taxon>Gemmataceae</taxon>
        <taxon>Gemmata</taxon>
    </lineage>
</organism>
<dbReference type="Proteomes" id="UP000676565">
    <property type="component" value="Unassembled WGS sequence"/>
</dbReference>
<proteinExistence type="predicted"/>
<evidence type="ECO:0000313" key="1">
    <source>
        <dbReference type="EMBL" id="MBP3955499.1"/>
    </source>
</evidence>
<gene>
    <name evidence="1" type="ORF">J8F10_09415</name>
</gene>
<protein>
    <submittedName>
        <fullName evidence="1">Uncharacterized protein</fullName>
    </submittedName>
</protein>
<evidence type="ECO:0000313" key="2">
    <source>
        <dbReference type="Proteomes" id="UP000676565"/>
    </source>
</evidence>